<proteinExistence type="predicted"/>
<keyword evidence="2" id="KW-1185">Reference proteome</keyword>
<gene>
    <name evidence="1" type="ORF">DA092_06580</name>
</gene>
<sequence>MRCLWHAYVLLPTGGYCTNSSCERLCGLGGFEAEDKPCGHGVVTDKGAKMMARERYELIKSFRELNSMRDYALSSILAGYEEKILVIENTLKSHNINFEPFKDRIEVLEP</sequence>
<dbReference type="EMBL" id="PZOJ01000018">
    <property type="protein sequence ID" value="TMX76861.1"/>
    <property type="molecule type" value="Genomic_DNA"/>
</dbReference>
<accession>A0ACD3SZK4</accession>
<evidence type="ECO:0000313" key="1">
    <source>
        <dbReference type="EMBL" id="TMX76861.1"/>
    </source>
</evidence>
<evidence type="ECO:0000313" key="2">
    <source>
        <dbReference type="Proteomes" id="UP000718715"/>
    </source>
</evidence>
<protein>
    <submittedName>
        <fullName evidence="1">Uncharacterized protein</fullName>
    </submittedName>
</protein>
<dbReference type="Proteomes" id="UP000718715">
    <property type="component" value="Unassembled WGS sequence"/>
</dbReference>
<reference evidence="1" key="1">
    <citation type="submission" date="2018-03" db="EMBL/GenBank/DDBJ databases">
        <title>Genomic characterization of a polymicrobial infection associated with a disease outbreak in Pacific white shrimp (Litopenaeus vannamei).</title>
        <authorList>
            <person name="Turner J.W."/>
            <person name="Bachand P.T."/>
            <person name="Tallman J."/>
            <person name="Elledge N.C."/>
            <person name="Pinnell L.J."/>
            <person name="Laughlin R.C."/>
            <person name="Zimba P.V."/>
        </authorList>
    </citation>
    <scope>NUCLEOTIDE SEQUENCE</scope>
    <source>
        <strain evidence="1">Hep-2b-22</strain>
    </source>
</reference>
<name>A0ACD3SZK4_PHODM</name>
<organism evidence="1 2">
    <name type="scientific">Photobacterium damselae</name>
    <dbReference type="NCBI Taxonomy" id="38293"/>
    <lineage>
        <taxon>Bacteria</taxon>
        <taxon>Pseudomonadati</taxon>
        <taxon>Pseudomonadota</taxon>
        <taxon>Gammaproteobacteria</taxon>
        <taxon>Vibrionales</taxon>
        <taxon>Vibrionaceae</taxon>
        <taxon>Photobacterium</taxon>
    </lineage>
</organism>
<comment type="caution">
    <text evidence="1">The sequence shown here is derived from an EMBL/GenBank/DDBJ whole genome shotgun (WGS) entry which is preliminary data.</text>
</comment>